<comment type="pathway">
    <text evidence="3 19">Cofactor biosynthesis; adenosylcobalamin biosynthesis; adenosylcobalamin from cob(II)yrinate a,c-diamide: step 7/7.</text>
</comment>
<keyword evidence="7 19" id="KW-1003">Cell membrane</keyword>
<dbReference type="GO" id="GO:0009236">
    <property type="term" value="P:cobalamin biosynthetic process"/>
    <property type="evidence" value="ECO:0007669"/>
    <property type="project" value="UniProtKB-UniRule"/>
</dbReference>
<evidence type="ECO:0000256" key="3">
    <source>
        <dbReference type="ARBA" id="ARBA00004663"/>
    </source>
</evidence>
<evidence type="ECO:0000256" key="5">
    <source>
        <dbReference type="ARBA" id="ARBA00013200"/>
    </source>
</evidence>
<feature type="transmembrane region" description="Helical" evidence="19">
    <location>
        <begin position="167"/>
        <end position="189"/>
    </location>
</feature>
<evidence type="ECO:0000256" key="7">
    <source>
        <dbReference type="ARBA" id="ARBA00022475"/>
    </source>
</evidence>
<dbReference type="HOGENOM" id="CLU_057426_0_2_11"/>
<feature type="transmembrane region" description="Helical" evidence="19">
    <location>
        <begin position="100"/>
        <end position="121"/>
    </location>
</feature>
<dbReference type="Proteomes" id="UP000019222">
    <property type="component" value="Chromosome"/>
</dbReference>
<keyword evidence="11 19" id="KW-0460">Magnesium</keyword>
<evidence type="ECO:0000256" key="10">
    <source>
        <dbReference type="ARBA" id="ARBA00022692"/>
    </source>
</evidence>
<evidence type="ECO:0000256" key="8">
    <source>
        <dbReference type="ARBA" id="ARBA00022573"/>
    </source>
</evidence>
<dbReference type="HAMAP" id="MF_00719">
    <property type="entry name" value="CobS"/>
    <property type="match status" value="1"/>
</dbReference>
<dbReference type="Pfam" id="PF02654">
    <property type="entry name" value="CobS"/>
    <property type="match status" value="1"/>
</dbReference>
<evidence type="ECO:0000313" key="20">
    <source>
        <dbReference type="EMBL" id="AHI23215.1"/>
    </source>
</evidence>
<feature type="transmembrane region" description="Helical" evidence="19">
    <location>
        <begin position="6"/>
        <end position="38"/>
    </location>
</feature>
<comment type="catalytic activity">
    <reaction evidence="17 19">
        <text>alpha-ribazole + adenosylcob(III)inamide-GDP = adenosylcob(III)alamin + GMP + H(+)</text>
        <dbReference type="Rhea" id="RHEA:16049"/>
        <dbReference type="ChEBI" id="CHEBI:10329"/>
        <dbReference type="ChEBI" id="CHEBI:15378"/>
        <dbReference type="ChEBI" id="CHEBI:18408"/>
        <dbReference type="ChEBI" id="CHEBI:58115"/>
        <dbReference type="ChEBI" id="CHEBI:60487"/>
        <dbReference type="EC" id="2.7.8.26"/>
    </reaction>
</comment>
<evidence type="ECO:0000256" key="4">
    <source>
        <dbReference type="ARBA" id="ARBA00010561"/>
    </source>
</evidence>
<evidence type="ECO:0000313" key="21">
    <source>
        <dbReference type="Proteomes" id="UP000019222"/>
    </source>
</evidence>
<dbReference type="KEGG" id="cvt:B843_09150"/>
<evidence type="ECO:0000256" key="6">
    <source>
        <dbReference type="ARBA" id="ARBA00015850"/>
    </source>
</evidence>
<keyword evidence="9 19" id="KW-0808">Transferase</keyword>
<evidence type="ECO:0000256" key="9">
    <source>
        <dbReference type="ARBA" id="ARBA00022679"/>
    </source>
</evidence>
<evidence type="ECO:0000256" key="14">
    <source>
        <dbReference type="ARBA" id="ARBA00025228"/>
    </source>
</evidence>
<keyword evidence="8 19" id="KW-0169">Cobalamin biosynthesis</keyword>
<dbReference type="GO" id="GO:0008818">
    <property type="term" value="F:cobalamin 5'-phosphate synthase activity"/>
    <property type="evidence" value="ECO:0007669"/>
    <property type="project" value="UniProtKB-UniRule"/>
</dbReference>
<evidence type="ECO:0000256" key="12">
    <source>
        <dbReference type="ARBA" id="ARBA00022989"/>
    </source>
</evidence>
<evidence type="ECO:0000256" key="18">
    <source>
        <dbReference type="ARBA" id="ARBA00049504"/>
    </source>
</evidence>
<evidence type="ECO:0000256" key="2">
    <source>
        <dbReference type="ARBA" id="ARBA00004651"/>
    </source>
</evidence>
<dbReference type="STRING" id="1224164.B843_09150"/>
<dbReference type="InterPro" id="IPR003805">
    <property type="entry name" value="CobS"/>
</dbReference>
<dbReference type="GO" id="GO:0051073">
    <property type="term" value="F:adenosylcobinamide-GDP ribazoletransferase activity"/>
    <property type="evidence" value="ECO:0007669"/>
    <property type="project" value="UniProtKB-UniRule"/>
</dbReference>
<comment type="similarity">
    <text evidence="4 19">Belongs to the CobS family.</text>
</comment>
<feature type="transmembrane region" description="Helical" evidence="19">
    <location>
        <begin position="72"/>
        <end position="94"/>
    </location>
</feature>
<dbReference type="AlphaFoldDB" id="W5Y2W2"/>
<evidence type="ECO:0000256" key="11">
    <source>
        <dbReference type="ARBA" id="ARBA00022842"/>
    </source>
</evidence>
<keyword evidence="13 19" id="KW-0472">Membrane</keyword>
<comment type="catalytic activity">
    <reaction evidence="18 19">
        <text>alpha-ribazole 5'-phosphate + adenosylcob(III)inamide-GDP = adenosylcob(III)alamin 5'-phosphate + GMP + H(+)</text>
        <dbReference type="Rhea" id="RHEA:23560"/>
        <dbReference type="ChEBI" id="CHEBI:15378"/>
        <dbReference type="ChEBI" id="CHEBI:57918"/>
        <dbReference type="ChEBI" id="CHEBI:58115"/>
        <dbReference type="ChEBI" id="CHEBI:60487"/>
        <dbReference type="ChEBI" id="CHEBI:60493"/>
        <dbReference type="EC" id="2.7.8.26"/>
    </reaction>
</comment>
<dbReference type="EMBL" id="CP004353">
    <property type="protein sequence ID" value="AHI23215.1"/>
    <property type="molecule type" value="Genomic_DNA"/>
</dbReference>
<organism evidence="20 21">
    <name type="scientific">Corynebacterium vitaeruminis DSM 20294</name>
    <dbReference type="NCBI Taxonomy" id="1224164"/>
    <lineage>
        <taxon>Bacteria</taxon>
        <taxon>Bacillati</taxon>
        <taxon>Actinomycetota</taxon>
        <taxon>Actinomycetes</taxon>
        <taxon>Mycobacteriales</taxon>
        <taxon>Corynebacteriaceae</taxon>
        <taxon>Corynebacterium</taxon>
    </lineage>
</organism>
<evidence type="ECO:0000256" key="19">
    <source>
        <dbReference type="HAMAP-Rule" id="MF_00719"/>
    </source>
</evidence>
<comment type="cofactor">
    <cofactor evidence="1 19">
        <name>Mg(2+)</name>
        <dbReference type="ChEBI" id="CHEBI:18420"/>
    </cofactor>
</comment>
<dbReference type="EC" id="2.7.8.26" evidence="5 19"/>
<evidence type="ECO:0000256" key="13">
    <source>
        <dbReference type="ARBA" id="ARBA00023136"/>
    </source>
</evidence>
<accession>W5Y2W2</accession>
<sequence length="225" mass="22746">MVGIVLGALGAGIVAVLSALGAYPLLIGALVVTAWALFTRFMHLDGLADVADALGSYAPPERAREILADPHAGLIGMGSALLVMLVEVASIAALVDASRLAWAIVFLIPLFARTTGPVGANEHFRPMKPTGFGAMMIGTAKTWWTVLWAVACVAASAGVGAMMGAPVAFTLLAAATLAAALGLAFFLAAHCTKRFGGLNGDTTGFIMETNAAAVAAVLAVGVVTL</sequence>
<evidence type="ECO:0000256" key="16">
    <source>
        <dbReference type="ARBA" id="ARBA00032853"/>
    </source>
</evidence>
<feature type="transmembrane region" description="Helical" evidence="19">
    <location>
        <begin position="142"/>
        <end position="161"/>
    </location>
</feature>
<dbReference type="eggNOG" id="COG0368">
    <property type="taxonomic scope" value="Bacteria"/>
</dbReference>
<protein>
    <recommendedName>
        <fullName evidence="6 19">Adenosylcobinamide-GDP ribazoletransferase</fullName>
        <ecNumber evidence="5 19">2.7.8.26</ecNumber>
    </recommendedName>
    <alternativeName>
        <fullName evidence="16 19">Cobalamin synthase</fullName>
    </alternativeName>
    <alternativeName>
        <fullName evidence="15 19">Cobalamin-5'-phosphate synthase</fullName>
    </alternativeName>
</protein>
<reference evidence="20 21" key="1">
    <citation type="submission" date="2013-02" db="EMBL/GenBank/DDBJ databases">
        <title>The complete genome sequence of Corynebacterium vitaeruminis DSM 20294.</title>
        <authorList>
            <person name="Ruckert C."/>
            <person name="Albersmeier A."/>
            <person name="Kalinowski J."/>
        </authorList>
    </citation>
    <scope>NUCLEOTIDE SEQUENCE [LARGE SCALE GENOMIC DNA]</scope>
    <source>
        <strain evidence="21">ATCC 10234</strain>
    </source>
</reference>
<dbReference type="PANTHER" id="PTHR34148">
    <property type="entry name" value="ADENOSYLCOBINAMIDE-GDP RIBAZOLETRANSFERASE"/>
    <property type="match status" value="1"/>
</dbReference>
<gene>
    <name evidence="19 20" type="primary">cobS</name>
    <name evidence="20" type="ORF">B843_09150</name>
</gene>
<evidence type="ECO:0000256" key="1">
    <source>
        <dbReference type="ARBA" id="ARBA00001946"/>
    </source>
</evidence>
<evidence type="ECO:0000256" key="17">
    <source>
        <dbReference type="ARBA" id="ARBA00048623"/>
    </source>
</evidence>
<comment type="function">
    <text evidence="14 19">Joins adenosylcobinamide-GDP and alpha-ribazole to generate adenosylcobalamin (Ado-cobalamin). Also synthesizes adenosylcobalamin 5'-phosphate from adenosylcobinamide-GDP and alpha-ribazole 5'-phosphate.</text>
</comment>
<name>W5Y2W2_9CORY</name>
<comment type="subcellular location">
    <subcellularLocation>
        <location evidence="2 19">Cell membrane</location>
        <topology evidence="2 19">Multi-pass membrane protein</topology>
    </subcellularLocation>
</comment>
<keyword evidence="10 19" id="KW-0812">Transmembrane</keyword>
<dbReference type="UniPathway" id="UPA00148">
    <property type="reaction ID" value="UER00238"/>
</dbReference>
<keyword evidence="12 19" id="KW-1133">Transmembrane helix</keyword>
<dbReference type="PATRIC" id="fig|1224164.3.peg.1847"/>
<proteinExistence type="inferred from homology"/>
<keyword evidence="21" id="KW-1185">Reference proteome</keyword>
<dbReference type="GO" id="GO:0005886">
    <property type="term" value="C:plasma membrane"/>
    <property type="evidence" value="ECO:0007669"/>
    <property type="project" value="UniProtKB-SubCell"/>
</dbReference>
<dbReference type="PANTHER" id="PTHR34148:SF1">
    <property type="entry name" value="ADENOSYLCOBINAMIDE-GDP RIBAZOLETRANSFERASE"/>
    <property type="match status" value="1"/>
</dbReference>
<evidence type="ECO:0000256" key="15">
    <source>
        <dbReference type="ARBA" id="ARBA00032605"/>
    </source>
</evidence>